<comment type="function">
    <text evidence="5">Catalyzes the conversion of GlcNAc-PP-undecaprenol into ManNAc-GlcNAc-PP-undecaprenol, the first committed lipid intermediate in the de novo synthesis of teichoic acid.</text>
</comment>
<keyword evidence="2 5" id="KW-0808">Transferase</keyword>
<evidence type="ECO:0000256" key="3">
    <source>
        <dbReference type="ARBA" id="ARBA00022944"/>
    </source>
</evidence>
<evidence type="ECO:0000313" key="6">
    <source>
        <dbReference type="EMBL" id="SDM92384.1"/>
    </source>
</evidence>
<dbReference type="CDD" id="cd06533">
    <property type="entry name" value="Glyco_transf_WecG_TagA"/>
    <property type="match status" value="1"/>
</dbReference>
<comment type="catalytic activity">
    <reaction evidence="5">
        <text>UDP-N-acetyl-alpha-D-mannosamine + N-acetyl-alpha-D-glucosaminyl-di-trans,octa-cis-undecaprenyl diphosphate = N-acetyl-beta-D-mannosaminyl-(1-&gt;4)-N-acetyl-alpha-D-glucosaminyl di-trans,octa-cis-undecaprenyl diphosphate + UDP + H(+)</text>
        <dbReference type="Rhea" id="RHEA:16053"/>
        <dbReference type="ChEBI" id="CHEBI:15378"/>
        <dbReference type="ChEBI" id="CHEBI:58223"/>
        <dbReference type="ChEBI" id="CHEBI:62959"/>
        <dbReference type="ChEBI" id="CHEBI:68623"/>
        <dbReference type="ChEBI" id="CHEBI:132210"/>
        <dbReference type="EC" id="2.4.1.187"/>
    </reaction>
</comment>
<dbReference type="InterPro" id="IPR034714">
    <property type="entry name" value="TagA_TarA"/>
</dbReference>
<dbReference type="EC" id="2.4.1.187" evidence="5"/>
<protein>
    <recommendedName>
        <fullName evidence="5">N-acetylglucosaminyldiphosphoundecaprenol N-acetyl-beta-D-mannosaminyltransferase</fullName>
        <ecNumber evidence="5">2.4.1.187</ecNumber>
    </recommendedName>
    <alternativeName>
        <fullName evidence="5">N-acetylmannosaminyltransferase</fullName>
    </alternativeName>
    <alternativeName>
        <fullName evidence="5">UDP-N-acetylmannosamine transferase</fullName>
    </alternativeName>
    <alternativeName>
        <fullName evidence="5">UDP-N-acetylmannosamine:N-acetylglucosaminyl pyrophosphorylundecaprenol N-acetylmannosaminyltransferase</fullName>
    </alternativeName>
</protein>
<dbReference type="OrthoDB" id="9771846at2"/>
<proteinExistence type="inferred from homology"/>
<organism evidence="6 7">
    <name type="scientific">Tenuibacillus multivorans</name>
    <dbReference type="NCBI Taxonomy" id="237069"/>
    <lineage>
        <taxon>Bacteria</taxon>
        <taxon>Bacillati</taxon>
        <taxon>Bacillota</taxon>
        <taxon>Bacilli</taxon>
        <taxon>Bacillales</taxon>
        <taxon>Bacillaceae</taxon>
        <taxon>Tenuibacillus</taxon>
    </lineage>
</organism>
<evidence type="ECO:0000313" key="7">
    <source>
        <dbReference type="Proteomes" id="UP000199334"/>
    </source>
</evidence>
<dbReference type="STRING" id="237069.SAMN05216498_1036"/>
<keyword evidence="7" id="KW-1185">Reference proteome</keyword>
<gene>
    <name evidence="6" type="ORF">SAMN05216498_1036</name>
</gene>
<evidence type="ECO:0000256" key="4">
    <source>
        <dbReference type="ARBA" id="ARBA00023316"/>
    </source>
</evidence>
<dbReference type="GO" id="GO:0047244">
    <property type="term" value="F:N-acetylglucosaminyldiphosphoundecaprenol N-acetyl-beta-D-mannosaminyltransferase activity"/>
    <property type="evidence" value="ECO:0007669"/>
    <property type="project" value="UniProtKB-UniRule"/>
</dbReference>
<accession>A0A1G9X6J0</accession>
<reference evidence="6 7" key="1">
    <citation type="submission" date="2016-10" db="EMBL/GenBank/DDBJ databases">
        <authorList>
            <person name="de Groot N.N."/>
        </authorList>
    </citation>
    <scope>NUCLEOTIDE SEQUENCE [LARGE SCALE GENOMIC DNA]</scope>
    <source>
        <strain evidence="6 7">CGMCC 1.3442</strain>
    </source>
</reference>
<sequence>MRRVTILGVPFIHIDQDGFVSLLEERISEKKKTFVVTANPEIVMLAQENDEFMRLAHEADFVTADGVGVVKGAQLLGEPLPGRVTGFDTIHELFNRGDEKGYRFYFLGAKPEIIETAQEKIVSQYPGLEIVGYRDGYFDWDDPSVAQNIRDANPDIVLVGLGAPRQEKWISEHLDEFDHGVFIGVGGSFDGIAGTMKRAPKIWQKLNLEWLYRLFQQPSRWRRMLALPRFGLKILKQKVKGSR</sequence>
<evidence type="ECO:0000256" key="5">
    <source>
        <dbReference type="HAMAP-Rule" id="MF_02070"/>
    </source>
</evidence>
<dbReference type="GO" id="GO:0071555">
    <property type="term" value="P:cell wall organization"/>
    <property type="evidence" value="ECO:0007669"/>
    <property type="project" value="UniProtKB-KW"/>
</dbReference>
<dbReference type="Proteomes" id="UP000199334">
    <property type="component" value="Unassembled WGS sequence"/>
</dbReference>
<dbReference type="UniPathway" id="UPA00632"/>
<evidence type="ECO:0000256" key="1">
    <source>
        <dbReference type="ARBA" id="ARBA00022676"/>
    </source>
</evidence>
<comment type="similarity">
    <text evidence="5">Belongs to the glycosyltransferase 26 family. TagA/TarA subfamily.</text>
</comment>
<comment type="pathway">
    <text evidence="5">Cell wall biogenesis; teichoic acid biosynthesis.</text>
</comment>
<dbReference type="HAMAP" id="MF_02070">
    <property type="entry name" value="TagA_TarA"/>
    <property type="match status" value="1"/>
</dbReference>
<dbReference type="InterPro" id="IPR004629">
    <property type="entry name" value="WecG_TagA_CpsF"/>
</dbReference>
<dbReference type="EMBL" id="FNIG01000001">
    <property type="protein sequence ID" value="SDM92384.1"/>
    <property type="molecule type" value="Genomic_DNA"/>
</dbReference>
<dbReference type="PANTHER" id="PTHR34136:SF1">
    <property type="entry name" value="UDP-N-ACETYL-D-MANNOSAMINURONIC ACID TRANSFERASE"/>
    <property type="match status" value="1"/>
</dbReference>
<name>A0A1G9X6J0_9BACI</name>
<dbReference type="NCBIfam" id="TIGR00696">
    <property type="entry name" value="wecG_tagA_cpsF"/>
    <property type="match status" value="1"/>
</dbReference>
<keyword evidence="3 5" id="KW-0777">Teichoic acid biosynthesis</keyword>
<dbReference type="GO" id="GO:0019350">
    <property type="term" value="P:teichoic acid biosynthetic process"/>
    <property type="evidence" value="ECO:0007669"/>
    <property type="project" value="UniProtKB-UniRule"/>
</dbReference>
<keyword evidence="4 5" id="KW-0961">Cell wall biogenesis/degradation</keyword>
<evidence type="ECO:0000256" key="2">
    <source>
        <dbReference type="ARBA" id="ARBA00022679"/>
    </source>
</evidence>
<dbReference type="PANTHER" id="PTHR34136">
    <property type="match status" value="1"/>
</dbReference>
<dbReference type="RefSeq" id="WP_093855523.1">
    <property type="nucleotide sequence ID" value="NZ_BJVZ01000030.1"/>
</dbReference>
<dbReference type="AlphaFoldDB" id="A0A1G9X6J0"/>
<keyword evidence="1 5" id="KW-0328">Glycosyltransferase</keyword>
<dbReference type="Pfam" id="PF03808">
    <property type="entry name" value="Glyco_tran_WecG"/>
    <property type="match status" value="1"/>
</dbReference>